<name>A0A1Z3LYB3_BREDI</name>
<reference evidence="1 2" key="1">
    <citation type="submission" date="2017-06" db="EMBL/GenBank/DDBJ databases">
        <title>Biodegradation of gentamicin by bacterial consortia AMQD4 in synthetic medium and raw gentamicin sewage.</title>
        <authorList>
            <person name="Chang H."/>
            <person name="Feng Y."/>
            <person name="Li Z."/>
            <person name="Xue J."/>
            <person name="Cheng D."/>
        </authorList>
    </citation>
    <scope>NUCLEOTIDE SEQUENCE [LARGE SCALE GENOMIC DNA]</scope>
    <source>
        <strain evidence="1 2">BZC3</strain>
    </source>
</reference>
<protein>
    <recommendedName>
        <fullName evidence="3">MarR family transcriptional regulator</fullName>
    </recommendedName>
</protein>
<evidence type="ECO:0000313" key="1">
    <source>
        <dbReference type="EMBL" id="ASD27190.1"/>
    </source>
</evidence>
<proteinExistence type="predicted"/>
<evidence type="ECO:0000313" key="2">
    <source>
        <dbReference type="Proteomes" id="UP000197024"/>
    </source>
</evidence>
<dbReference type="AlphaFoldDB" id="A0A1Z3LYB3"/>
<dbReference type="SUPFAM" id="SSF46785">
    <property type="entry name" value="Winged helix' DNA-binding domain"/>
    <property type="match status" value="1"/>
</dbReference>
<dbReference type="Proteomes" id="UP000197024">
    <property type="component" value="Chromosome"/>
</dbReference>
<evidence type="ECO:0008006" key="3">
    <source>
        <dbReference type="Google" id="ProtNLM"/>
    </source>
</evidence>
<gene>
    <name evidence="1" type="ORF">CD943_10015</name>
</gene>
<sequence length="129" mass="13715">MNDEAEEMAGILISVLVEVEKTAPGLSLGQLVMFLHILRLEGVRMTALSELCGRHDAVVSRGVRAMAVAGDAGTLEPAYGLVELLRGSDARSRHLAPTTAGMALADRLSRLIVRRAARFSEAEESCGLA</sequence>
<reference evidence="1 2" key="2">
    <citation type="submission" date="2017-06" db="EMBL/GenBank/DDBJ databases">
        <authorList>
            <person name="Kim H.J."/>
            <person name="Triplett B.A."/>
        </authorList>
    </citation>
    <scope>NUCLEOTIDE SEQUENCE [LARGE SCALE GENOMIC DNA]</scope>
    <source>
        <strain evidence="1 2">BZC3</strain>
    </source>
</reference>
<dbReference type="EMBL" id="CP021995">
    <property type="protein sequence ID" value="ASD27190.1"/>
    <property type="molecule type" value="Genomic_DNA"/>
</dbReference>
<accession>A0A1Z3LYB3</accession>
<dbReference type="Gene3D" id="1.10.10.10">
    <property type="entry name" value="Winged helix-like DNA-binding domain superfamily/Winged helix DNA-binding domain"/>
    <property type="match status" value="1"/>
</dbReference>
<dbReference type="InterPro" id="IPR036390">
    <property type="entry name" value="WH_DNA-bd_sf"/>
</dbReference>
<organism evidence="1 2">
    <name type="scientific">Brevundimonas diminuta</name>
    <name type="common">Pseudomonas diminuta</name>
    <dbReference type="NCBI Taxonomy" id="293"/>
    <lineage>
        <taxon>Bacteria</taxon>
        <taxon>Pseudomonadati</taxon>
        <taxon>Pseudomonadota</taxon>
        <taxon>Alphaproteobacteria</taxon>
        <taxon>Caulobacterales</taxon>
        <taxon>Caulobacteraceae</taxon>
        <taxon>Brevundimonas</taxon>
    </lineage>
</organism>
<dbReference type="InterPro" id="IPR036388">
    <property type="entry name" value="WH-like_DNA-bd_sf"/>
</dbReference>